<dbReference type="InterPro" id="IPR050640">
    <property type="entry name" value="Bact_2-comp_sensor_kinase"/>
</dbReference>
<dbReference type="InterPro" id="IPR003594">
    <property type="entry name" value="HATPase_dom"/>
</dbReference>
<keyword evidence="7" id="KW-0902">Two-component regulatory system</keyword>
<keyword evidence="8" id="KW-0812">Transmembrane</keyword>
<protein>
    <recommendedName>
        <fullName evidence="2">histidine kinase</fullName>
        <ecNumber evidence="2">2.7.13.3</ecNumber>
    </recommendedName>
</protein>
<evidence type="ECO:0000259" key="9">
    <source>
        <dbReference type="PROSITE" id="PS50109"/>
    </source>
</evidence>
<dbReference type="GO" id="GO:0005524">
    <property type="term" value="F:ATP binding"/>
    <property type="evidence" value="ECO:0007669"/>
    <property type="project" value="UniProtKB-KW"/>
</dbReference>
<comment type="catalytic activity">
    <reaction evidence="1">
        <text>ATP + protein L-histidine = ADP + protein N-phospho-L-histidine.</text>
        <dbReference type="EC" id="2.7.13.3"/>
    </reaction>
</comment>
<dbReference type="RefSeq" id="WP_190859964.1">
    <property type="nucleotide sequence ID" value="NZ_JACXIY010000010.1"/>
</dbReference>
<evidence type="ECO:0000313" key="10">
    <source>
        <dbReference type="EMBL" id="MBD2868575.1"/>
    </source>
</evidence>
<evidence type="ECO:0000256" key="1">
    <source>
        <dbReference type="ARBA" id="ARBA00000085"/>
    </source>
</evidence>
<keyword evidence="6" id="KW-0067">ATP-binding</keyword>
<name>A0A927CJF3_9BACL</name>
<evidence type="ECO:0000313" key="11">
    <source>
        <dbReference type="Proteomes" id="UP000632125"/>
    </source>
</evidence>
<evidence type="ECO:0000256" key="4">
    <source>
        <dbReference type="ARBA" id="ARBA00022741"/>
    </source>
</evidence>
<sequence>MRLLRKATDGIRHMRIVPKLIIGYIVLIFIPFTLFGFFFYRQMYSNLLVQYQADRVKLMDQSLASLGIELSKAESTFPLFQNNDQLLEYLDGQYRDDWEMVYNYRKGISPTFQFIATGNPNIASASIYSLNPAVLSLEPDIRKADDYSGEFDRNQIDALAPNEGAWFFENADADNRPIIHYTRMFYNDTYTRELGFLQIEIKTSVFDSVFDILPAETGTWNYLADGAGRIFSVESSSEWTETELESFAGRAPASGVNSFYTDNNRYLVHVIAVPKLGATMIKIGKVGPILTLQASEGWSIAGGVLLLALLSVLYFMIASSLGNRLLRFMRHLKRVDHPKLAVYDGPSGTDEIGFVINSYNAMIKRMDELTEDMHQTEMLKKEAEIKMLHAQIKPHFLYNTLETMRMMALVKEEKELAEVASSLGNLLRYSLVKNADEATLSQELENVLHYIEIHKVRMGERLSFTMDIQGETGGYVTPRFILQPIVENCILHGLGQIRGKGIIELSVREERNVVLIRVIDNGAGMSPERLQAVRTALTTGQPVDESAGIGLRNVNERIKSFCGGESGITVDSTPGKGTTFAIRLEKERR</sequence>
<dbReference type="PANTHER" id="PTHR34220:SF7">
    <property type="entry name" value="SENSOR HISTIDINE KINASE YPDA"/>
    <property type="match status" value="1"/>
</dbReference>
<keyword evidence="5 10" id="KW-0418">Kinase</keyword>
<dbReference type="Gene3D" id="3.30.565.10">
    <property type="entry name" value="Histidine kinase-like ATPase, C-terminal domain"/>
    <property type="match status" value="1"/>
</dbReference>
<evidence type="ECO:0000256" key="7">
    <source>
        <dbReference type="ARBA" id="ARBA00023012"/>
    </source>
</evidence>
<evidence type="ECO:0000256" key="3">
    <source>
        <dbReference type="ARBA" id="ARBA00022679"/>
    </source>
</evidence>
<dbReference type="Proteomes" id="UP000632125">
    <property type="component" value="Unassembled WGS sequence"/>
</dbReference>
<dbReference type="InterPro" id="IPR004358">
    <property type="entry name" value="Sig_transdc_His_kin-like_C"/>
</dbReference>
<dbReference type="EMBL" id="JACXIY010000010">
    <property type="protein sequence ID" value="MBD2868575.1"/>
    <property type="molecule type" value="Genomic_DNA"/>
</dbReference>
<keyword evidence="8" id="KW-0472">Membrane</keyword>
<dbReference type="GO" id="GO:0016020">
    <property type="term" value="C:membrane"/>
    <property type="evidence" value="ECO:0007669"/>
    <property type="project" value="InterPro"/>
</dbReference>
<keyword evidence="3" id="KW-0808">Transferase</keyword>
<comment type="caution">
    <text evidence="10">The sequence shown here is derived from an EMBL/GenBank/DDBJ whole genome shotgun (WGS) entry which is preliminary data.</text>
</comment>
<reference evidence="10" key="1">
    <citation type="submission" date="2020-09" db="EMBL/GenBank/DDBJ databases">
        <title>A novel bacterium of genus Paenibacillus, isolated from South China Sea.</title>
        <authorList>
            <person name="Huang H."/>
            <person name="Mo K."/>
            <person name="Hu Y."/>
        </authorList>
    </citation>
    <scope>NUCLEOTIDE SEQUENCE</scope>
    <source>
        <strain evidence="10">IB182493</strain>
    </source>
</reference>
<dbReference type="SUPFAM" id="SSF55874">
    <property type="entry name" value="ATPase domain of HSP90 chaperone/DNA topoisomerase II/histidine kinase"/>
    <property type="match status" value="1"/>
</dbReference>
<keyword evidence="4" id="KW-0547">Nucleotide-binding</keyword>
<dbReference type="GO" id="GO:0000155">
    <property type="term" value="F:phosphorelay sensor kinase activity"/>
    <property type="evidence" value="ECO:0007669"/>
    <property type="project" value="InterPro"/>
</dbReference>
<dbReference type="AlphaFoldDB" id="A0A927CJF3"/>
<dbReference type="Pfam" id="PF02518">
    <property type="entry name" value="HATPase_c"/>
    <property type="match status" value="1"/>
</dbReference>
<evidence type="ECO:0000256" key="5">
    <source>
        <dbReference type="ARBA" id="ARBA00022777"/>
    </source>
</evidence>
<dbReference type="PRINTS" id="PR00344">
    <property type="entry name" value="BCTRLSENSOR"/>
</dbReference>
<dbReference type="InterPro" id="IPR010559">
    <property type="entry name" value="Sig_transdc_His_kin_internal"/>
</dbReference>
<proteinExistence type="predicted"/>
<dbReference type="PROSITE" id="PS50109">
    <property type="entry name" value="HIS_KIN"/>
    <property type="match status" value="1"/>
</dbReference>
<dbReference type="Pfam" id="PF06580">
    <property type="entry name" value="His_kinase"/>
    <property type="match status" value="1"/>
</dbReference>
<evidence type="ECO:0000256" key="2">
    <source>
        <dbReference type="ARBA" id="ARBA00012438"/>
    </source>
</evidence>
<evidence type="ECO:0000256" key="6">
    <source>
        <dbReference type="ARBA" id="ARBA00022840"/>
    </source>
</evidence>
<feature type="transmembrane region" description="Helical" evidence="8">
    <location>
        <begin position="21"/>
        <end position="40"/>
    </location>
</feature>
<dbReference type="InterPro" id="IPR036890">
    <property type="entry name" value="HATPase_C_sf"/>
</dbReference>
<feature type="transmembrane region" description="Helical" evidence="8">
    <location>
        <begin position="298"/>
        <end position="321"/>
    </location>
</feature>
<dbReference type="Gene3D" id="6.10.340.10">
    <property type="match status" value="1"/>
</dbReference>
<keyword evidence="11" id="KW-1185">Reference proteome</keyword>
<dbReference type="SMART" id="SM00387">
    <property type="entry name" value="HATPase_c"/>
    <property type="match status" value="1"/>
</dbReference>
<evidence type="ECO:0000256" key="8">
    <source>
        <dbReference type="SAM" id="Phobius"/>
    </source>
</evidence>
<organism evidence="10 11">
    <name type="scientific">Paenibacillus arenilitoris</name>
    <dbReference type="NCBI Taxonomy" id="2772299"/>
    <lineage>
        <taxon>Bacteria</taxon>
        <taxon>Bacillati</taxon>
        <taxon>Bacillota</taxon>
        <taxon>Bacilli</taxon>
        <taxon>Bacillales</taxon>
        <taxon>Paenibacillaceae</taxon>
        <taxon>Paenibacillus</taxon>
    </lineage>
</organism>
<accession>A0A927CJF3</accession>
<dbReference type="PANTHER" id="PTHR34220">
    <property type="entry name" value="SENSOR HISTIDINE KINASE YPDA"/>
    <property type="match status" value="1"/>
</dbReference>
<feature type="domain" description="Histidine kinase" evidence="9">
    <location>
        <begin position="402"/>
        <end position="588"/>
    </location>
</feature>
<gene>
    <name evidence="10" type="ORF">IDH41_08295</name>
</gene>
<keyword evidence="8" id="KW-1133">Transmembrane helix</keyword>
<dbReference type="EC" id="2.7.13.3" evidence="2"/>
<dbReference type="InterPro" id="IPR005467">
    <property type="entry name" value="His_kinase_dom"/>
</dbReference>